<feature type="compositionally biased region" description="Polar residues" evidence="1">
    <location>
        <begin position="33"/>
        <end position="48"/>
    </location>
</feature>
<dbReference type="EMBL" id="JBHSYQ010000016">
    <property type="protein sequence ID" value="MFC7000116.1"/>
    <property type="molecule type" value="Genomic_DNA"/>
</dbReference>
<organism evidence="2 3">
    <name type="scientific">Rufibacter roseus</name>
    <dbReference type="NCBI Taxonomy" id="1567108"/>
    <lineage>
        <taxon>Bacteria</taxon>
        <taxon>Pseudomonadati</taxon>
        <taxon>Bacteroidota</taxon>
        <taxon>Cytophagia</taxon>
        <taxon>Cytophagales</taxon>
        <taxon>Hymenobacteraceae</taxon>
        <taxon>Rufibacter</taxon>
    </lineage>
</organism>
<dbReference type="Proteomes" id="UP001596405">
    <property type="component" value="Unassembled WGS sequence"/>
</dbReference>
<reference evidence="3" key="1">
    <citation type="journal article" date="2019" name="Int. J. Syst. Evol. Microbiol.">
        <title>The Global Catalogue of Microorganisms (GCM) 10K type strain sequencing project: providing services to taxonomists for standard genome sequencing and annotation.</title>
        <authorList>
            <consortium name="The Broad Institute Genomics Platform"/>
            <consortium name="The Broad Institute Genome Sequencing Center for Infectious Disease"/>
            <person name="Wu L."/>
            <person name="Ma J."/>
        </authorList>
    </citation>
    <scope>NUCLEOTIDE SEQUENCE [LARGE SCALE GENOMIC DNA]</scope>
    <source>
        <strain evidence="3">CGMCC 4.7393</strain>
    </source>
</reference>
<feature type="region of interest" description="Disordered" evidence="1">
    <location>
        <begin position="25"/>
        <end position="48"/>
    </location>
</feature>
<proteinExistence type="predicted"/>
<sequence>MKKECTYLFLLVIIAFGSCQKEKPAQEKAGSANAGTTTLPEASPKNDTVYQYAYPDTERRYDTTEVIVGSDVYKAITQAYSLNDSSVVEVYEWDSGEKPVPHKSYNHDTHYQVRLQKNGKVLFQKAFRKEDFMKLEKENGYIGESAPIPPVFRGVTADDKVLFDIVFGLPDSDVGGVAMLVTDLKGTPLRLQNYSHTGGGGCDSELQLTNDRKYYLNCSSLYGPAGYIFDFGISDVVYSSFLTDTTFVVIYDYIISRGYRTEKGVREYHEERDRKSKNLIFYHVNGKSLAGYRYDGFFEELGYTAPVAKVDSSFVLLDGKGESLFIIDIADPLQNKTTYLHELERLDKRVKDKTVNEIKLYTPQEYYYFYFTPNGIKYYASTSYEE</sequence>
<name>A0ABW2DQH8_9BACT</name>
<evidence type="ECO:0000313" key="2">
    <source>
        <dbReference type="EMBL" id="MFC7000116.1"/>
    </source>
</evidence>
<comment type="caution">
    <text evidence="2">The sequence shown here is derived from an EMBL/GenBank/DDBJ whole genome shotgun (WGS) entry which is preliminary data.</text>
</comment>
<evidence type="ECO:0008006" key="4">
    <source>
        <dbReference type="Google" id="ProtNLM"/>
    </source>
</evidence>
<keyword evidence="3" id="KW-1185">Reference proteome</keyword>
<protein>
    <recommendedName>
        <fullName evidence="4">DUF4221 domain-containing protein</fullName>
    </recommendedName>
</protein>
<evidence type="ECO:0000256" key="1">
    <source>
        <dbReference type="SAM" id="MobiDB-lite"/>
    </source>
</evidence>
<dbReference type="RefSeq" id="WP_066624665.1">
    <property type="nucleotide sequence ID" value="NZ_JBHSYQ010000016.1"/>
</dbReference>
<accession>A0ABW2DQH8</accession>
<gene>
    <name evidence="2" type="ORF">ACFQHR_20960</name>
</gene>
<evidence type="ECO:0000313" key="3">
    <source>
        <dbReference type="Proteomes" id="UP001596405"/>
    </source>
</evidence>
<dbReference type="PROSITE" id="PS51257">
    <property type="entry name" value="PROKAR_LIPOPROTEIN"/>
    <property type="match status" value="1"/>
</dbReference>